<evidence type="ECO:0000256" key="2">
    <source>
        <dbReference type="SAM" id="Phobius"/>
    </source>
</evidence>
<dbReference type="Proteomes" id="UP000268844">
    <property type="component" value="Unassembled WGS sequence"/>
</dbReference>
<reference evidence="3 4" key="1">
    <citation type="submission" date="2018-12" db="EMBL/GenBank/DDBJ databases">
        <authorList>
            <person name="Criscuolo A."/>
        </authorList>
    </citation>
    <scope>NUCLEOTIDE SEQUENCE [LARGE SCALE GENOMIC DNA]</scope>
    <source>
        <strain evidence="3">ACIP1116281</strain>
    </source>
</reference>
<evidence type="ECO:0000256" key="1">
    <source>
        <dbReference type="SAM" id="MobiDB-lite"/>
    </source>
</evidence>
<organism evidence="3 4">
    <name type="scientific">Devosia equisanguinis</name>
    <dbReference type="NCBI Taxonomy" id="2490941"/>
    <lineage>
        <taxon>Bacteria</taxon>
        <taxon>Pseudomonadati</taxon>
        <taxon>Pseudomonadota</taxon>
        <taxon>Alphaproteobacteria</taxon>
        <taxon>Hyphomicrobiales</taxon>
        <taxon>Devosiaceae</taxon>
        <taxon>Devosia</taxon>
    </lineage>
</organism>
<evidence type="ECO:0000313" key="4">
    <source>
        <dbReference type="Proteomes" id="UP000268844"/>
    </source>
</evidence>
<keyword evidence="2" id="KW-1133">Transmembrane helix</keyword>
<feature type="transmembrane region" description="Helical" evidence="2">
    <location>
        <begin position="99"/>
        <end position="117"/>
    </location>
</feature>
<gene>
    <name evidence="3" type="ORF">DEVEQU_02612</name>
</gene>
<dbReference type="EMBL" id="UZWD01000033">
    <property type="protein sequence ID" value="VDS05470.1"/>
    <property type="molecule type" value="Genomic_DNA"/>
</dbReference>
<dbReference type="OrthoDB" id="8368551at2"/>
<keyword evidence="2" id="KW-0812">Transmembrane</keyword>
<accession>A0A447IDC5</accession>
<proteinExistence type="predicted"/>
<dbReference type="AlphaFoldDB" id="A0A447IDC5"/>
<sequence length="119" mass="12997">MATTTDMAPTRRKSSSGSRNSSKTREQELEDQISQLQADLKSITETLGKLTNEKAGEVKDIAKTEIAALKRRGQTMIDDAQDQAGEIEKQLKDTIREKPLTAVASALGIGFVLALLTRH</sequence>
<feature type="region of interest" description="Disordered" evidence="1">
    <location>
        <begin position="1"/>
        <end position="32"/>
    </location>
</feature>
<evidence type="ECO:0000313" key="3">
    <source>
        <dbReference type="EMBL" id="VDS05470.1"/>
    </source>
</evidence>
<evidence type="ECO:0008006" key="5">
    <source>
        <dbReference type="Google" id="ProtNLM"/>
    </source>
</evidence>
<keyword evidence="4" id="KW-1185">Reference proteome</keyword>
<dbReference type="RefSeq" id="WP_126151013.1">
    <property type="nucleotide sequence ID" value="NZ_JBHTMH010000002.1"/>
</dbReference>
<protein>
    <recommendedName>
        <fullName evidence="5">DUF883 domain-containing protein</fullName>
    </recommendedName>
</protein>
<keyword evidence="2" id="KW-0472">Membrane</keyword>
<name>A0A447IDC5_9HYPH</name>